<evidence type="ECO:0000313" key="1">
    <source>
        <dbReference type="EMBL" id="AWI83038.1"/>
    </source>
</evidence>
<sequence>MTDVAARKLFDLVSRANVAFTRQPSVKALEGAEVSDFAELISSVVNLVRDTRDEILRAEFTRENHAASLLQRLDDSQRAVLNSLAKRGSGNTTGPLVHDIHVERFLNIAEQLENAGILAAEMASREDMVGETEALIAEVKNWDLGDYAKRTLLIQLNYVVRVVQVADTYSDADLRMRVREVIANFAAEFAEMDKKHQTHLERLLMWARRGFFTGTVVLGLTADVATVTALLPAPPLQLGSR</sequence>
<dbReference type="KEGG" id="ypac:CEW88_04795"/>
<organism evidence="1 2">
    <name type="scientific">Alloyangia pacifica</name>
    <dbReference type="NCBI Taxonomy" id="311180"/>
    <lineage>
        <taxon>Bacteria</taxon>
        <taxon>Pseudomonadati</taxon>
        <taxon>Pseudomonadota</taxon>
        <taxon>Alphaproteobacteria</taxon>
        <taxon>Rhodobacterales</taxon>
        <taxon>Roseobacteraceae</taxon>
        <taxon>Alloyangia</taxon>
    </lineage>
</organism>
<reference evidence="1 2" key="1">
    <citation type="submission" date="2017-06" db="EMBL/GenBank/DDBJ databases">
        <title>Yangia sp. YSBP01 complete genome sequence.</title>
        <authorList>
            <person name="Woo J.-H."/>
            <person name="Kim H.-S."/>
        </authorList>
    </citation>
    <scope>NUCLEOTIDE SEQUENCE [LARGE SCALE GENOMIC DNA]</scope>
    <source>
        <strain evidence="1 2">YSBP01</strain>
    </source>
</reference>
<gene>
    <name evidence="1" type="ORF">CEW88_04795</name>
</gene>
<name>A0A2U8HBC8_9RHOB</name>
<protein>
    <submittedName>
        <fullName evidence="1">Uncharacterized protein</fullName>
    </submittedName>
</protein>
<dbReference type="AlphaFoldDB" id="A0A2U8HBC8"/>
<dbReference type="RefSeq" id="WP_108964925.1">
    <property type="nucleotide sequence ID" value="NZ_CP022189.1"/>
</dbReference>
<proteinExistence type="predicted"/>
<accession>A0A2U8HBC8</accession>
<evidence type="ECO:0000313" key="2">
    <source>
        <dbReference type="Proteomes" id="UP000244915"/>
    </source>
</evidence>
<dbReference type="Proteomes" id="UP000244915">
    <property type="component" value="Chromosome 1"/>
</dbReference>
<dbReference type="EMBL" id="CP022189">
    <property type="protein sequence ID" value="AWI83038.1"/>
    <property type="molecule type" value="Genomic_DNA"/>
</dbReference>
<dbReference type="OrthoDB" id="9956962at2"/>